<dbReference type="AlphaFoldDB" id="A0A1G1YV12"/>
<sequence length="437" mass="50695">MSELFDSFWVAISYWWLMAIFFTIALGRGWWRYHIVDRYIDHIPWVLLELQIPKENLKSVKAMEQVIGALHGAYSFGLRFKQRWWEGVVEDWFSLEIVGFADGVHFYIRTPKKHRKLVESAVLSQYPGAEVFEVEDYVGRIKDKPFHQKDVWGMDFKLNKPDYYPIRTYQYFEDNQEEKRVDPLATVVEVMSSLNKNEALWLQLLIRPVGDEWRKGGEEKIKEISGGRVGGPAKGPSAISIIARDVGDVAKNLPTAIFEPPVFDSAPPSEPEKPMFRFRSPQEEDAMKAISNKLSKRAFEAILRFVYIDDREDFTESNINASMGALRYLGDQNLNSLVPNKRTLTTKYAVAKYILLFRKRRLAKRKRRLLVNYINREMPRPVRIPLLEENLKATVVCAEEIATLFHMPTDFVKSVKTQVTLSRKGQAPIDLPTKERT</sequence>
<dbReference type="Proteomes" id="UP000177062">
    <property type="component" value="Unassembled WGS sequence"/>
</dbReference>
<organism evidence="3 4">
    <name type="scientific">Candidatus Colwellbacteria bacterium RBG_13_48_8</name>
    <dbReference type="NCBI Taxonomy" id="1797685"/>
    <lineage>
        <taxon>Bacteria</taxon>
        <taxon>Candidatus Colwelliibacteriota</taxon>
    </lineage>
</organism>
<feature type="transmembrane region" description="Helical" evidence="1">
    <location>
        <begin position="12"/>
        <end position="31"/>
    </location>
</feature>
<proteinExistence type="predicted"/>
<accession>A0A1G1YV12</accession>
<evidence type="ECO:0000313" key="3">
    <source>
        <dbReference type="EMBL" id="OGY56238.1"/>
    </source>
</evidence>
<protein>
    <recommendedName>
        <fullName evidence="2">DUF8128 domain-containing protein</fullName>
    </recommendedName>
</protein>
<reference evidence="3 4" key="1">
    <citation type="journal article" date="2016" name="Nat. Commun.">
        <title>Thousands of microbial genomes shed light on interconnected biogeochemical processes in an aquifer system.</title>
        <authorList>
            <person name="Anantharaman K."/>
            <person name="Brown C.T."/>
            <person name="Hug L.A."/>
            <person name="Sharon I."/>
            <person name="Castelle C.J."/>
            <person name="Probst A.J."/>
            <person name="Thomas B.C."/>
            <person name="Singh A."/>
            <person name="Wilkins M.J."/>
            <person name="Karaoz U."/>
            <person name="Brodie E.L."/>
            <person name="Williams K.H."/>
            <person name="Hubbard S.S."/>
            <person name="Banfield J.F."/>
        </authorList>
    </citation>
    <scope>NUCLEOTIDE SEQUENCE [LARGE SCALE GENOMIC DNA]</scope>
</reference>
<feature type="domain" description="DUF8128" evidence="2">
    <location>
        <begin position="48"/>
        <end position="365"/>
    </location>
</feature>
<evidence type="ECO:0000313" key="4">
    <source>
        <dbReference type="Proteomes" id="UP000177062"/>
    </source>
</evidence>
<dbReference type="InterPro" id="IPR058441">
    <property type="entry name" value="DUF8128"/>
</dbReference>
<evidence type="ECO:0000259" key="2">
    <source>
        <dbReference type="Pfam" id="PF26449"/>
    </source>
</evidence>
<gene>
    <name evidence="3" type="ORF">A2Y84_00445</name>
</gene>
<keyword evidence="1" id="KW-0472">Membrane</keyword>
<keyword evidence="1" id="KW-0812">Transmembrane</keyword>
<dbReference type="EMBL" id="MHIT01000031">
    <property type="protein sequence ID" value="OGY56238.1"/>
    <property type="molecule type" value="Genomic_DNA"/>
</dbReference>
<keyword evidence="1" id="KW-1133">Transmembrane helix</keyword>
<comment type="caution">
    <text evidence="3">The sequence shown here is derived from an EMBL/GenBank/DDBJ whole genome shotgun (WGS) entry which is preliminary data.</text>
</comment>
<dbReference type="Pfam" id="PF26449">
    <property type="entry name" value="DUF8128"/>
    <property type="match status" value="1"/>
</dbReference>
<evidence type="ECO:0000256" key="1">
    <source>
        <dbReference type="SAM" id="Phobius"/>
    </source>
</evidence>
<name>A0A1G1YV12_9BACT</name>